<evidence type="ECO:0000256" key="5">
    <source>
        <dbReference type="SAM" id="MobiDB-lite"/>
    </source>
</evidence>
<dbReference type="Gene3D" id="3.30.70.250">
    <property type="entry name" value="Malonyl-CoA ACP transacylase, ACP-binding"/>
    <property type="match status" value="1"/>
</dbReference>
<evidence type="ECO:0000256" key="3">
    <source>
        <dbReference type="ARBA" id="ARBA00022679"/>
    </source>
</evidence>
<dbReference type="NCBIfam" id="NF040607">
    <property type="entry name" value="mycolic_Pks13"/>
    <property type="match status" value="1"/>
</dbReference>
<sequence length="1614" mass="170662">MDARPESSPMTAARISDWLIDWVAATTGTEASSVDPDAPMQNLGLSSRDVVVLSGELENLLGITLDATVAYEHPTINALAGFVTSPAAREKKPGSRRKETAPVTGGGDHTGPGVHDIAVVGISARFPGGEDVDSLWDLLVAGRSGVGELPIGRWSEYINDAVMAGKMAETNTTGGYLADIGSFDPGFFGLSPLEAANMDPQQRIVLELAWEALDHARIPASDLKGTNVGVFIGSTNNDYGMLIAADPAEAHPYALTGTASSVIANRVSYFFDFTGPSISVDTACSSSLVAIHQAVRALRSGDCDAALAGGVNILASPFISTAFGELGVISPTGAIHAFSDDADGFVRGDGAGLVVLKRVDDAIAAGDNILAVIKGSAVNSDGRSNGITAPKPEAQVDVLQRAYRDAGVDAATVDYVEAHGTGTLLGDPIEATALAEVLGKDRDIASPLLLGSAKTNFGHTESAAGAAGLIKVVLAMVHGVIPPSLNYTSPNRHIDFDAGHLEVVEDPREWPAYSGVPTAGISGFGFGGTNAHLVVTAFDQDTYGPAAEPVQAQLGDGGPVLLPVSGHLPSRRKDTAGQLAGWLEDRAQAGTGTDLVALSRSLVRKNHGRSAAIVEAHTTEEAVQRLKYVADGKRAQGIHVQDAPSAQGPVFVYSGFGSQHRTMAKDLMHTSALFADRLRELDDIIVFESGWSLIDLIEDDSKTYDTETAQVAITAIQIALTDLLASFGAKPAAVTAMSMGEIAAAYACGGLSATDAMRVACARSRLMGEGEQSLPEDQLGAMAVVEFSVDELDHFIDNNPEFSGIEPAVYAGPGMTTVGGPRDAVITLVELLEKEGKFSRLLNVKGAGHTSAVDPLLGELAAETSDIDARPITIPLYSSVDKATVYQPGEVVHDSDYWTRCTRGRVWFLDAVEKVFAAGHDMLIEICPNPVAILGMMNTAFSVGKGDAQLLYTLKRKENPAESLKNLLAKMWVAGYPVDLRGIDGDGDITDAPISPWVKQRYWTAARPSSTTTPPLPGRRVSLPDGSVAFSTLAELAPSTAAILEKAAEAVNPKATVTAVEEHSTLPASGEITTIAKKTVGGTTIAMYRVMGETFTLIAEAFAGVIPQGKVLDPGLENKGTRASEEETGLPEVESRLWEPDSGETVEERLRAIVSESMGYDVEDLPGELPLIDLGLDSLMGMRIKNRVENDFQIPALQVQALRDASVADVVRIVEGLVAKRLAGDDTDATDPAADSPAHTPSDTPATGDVGGDTPQGVGVAPRDASERLVFATWAAITGKAPAGITSAVETIDDDTAAAIATRLTERSGATITAADVLAANTLEPLSDMVRDCLETEVDGNIRVLRERKDGSTKPAVFMFHPAGGSSVVYQPLMRRLPEDVPVYGVERREGTLSERAEAYIDEIRQYAHGHDVILGGWSFGGALAYEVAHQLVGSDINVPLIALLDTVQPSEPIPDTPEETKARWERYAAFAKKTYNLDFPVPYELLESAGEDALLDMMGTFLATTDASQHGLSAGVLEHQRASFVDNRILNHLDMTRWADVDIPVILFRAERMHDGAIELEPNYAHIDRDGGWATIVRDLSIVQLHGDHLAVVDEPEIATVGAHLTKAIDELG</sequence>
<dbReference type="PROSITE" id="PS50075">
    <property type="entry name" value="CARRIER"/>
    <property type="match status" value="2"/>
</dbReference>
<dbReference type="InterPro" id="IPR020841">
    <property type="entry name" value="PKS_Beta-ketoAc_synthase_dom"/>
</dbReference>
<dbReference type="InterPro" id="IPR018201">
    <property type="entry name" value="Ketoacyl_synth_AS"/>
</dbReference>
<keyword evidence="2" id="KW-0597">Phosphoprotein</keyword>
<feature type="region of interest" description="Disordered" evidence="5">
    <location>
        <begin position="87"/>
        <end position="112"/>
    </location>
</feature>
<dbReference type="Gene3D" id="3.40.366.10">
    <property type="entry name" value="Malonyl-Coenzyme A Acyl Carrier Protein, domain 2"/>
    <property type="match status" value="1"/>
</dbReference>
<dbReference type="GO" id="GO:0016787">
    <property type="term" value="F:hydrolase activity"/>
    <property type="evidence" value="ECO:0007669"/>
    <property type="project" value="UniProtKB-KW"/>
</dbReference>
<dbReference type="Pfam" id="PF16197">
    <property type="entry name" value="KAsynt_C_assoc"/>
    <property type="match status" value="1"/>
</dbReference>
<dbReference type="InterPro" id="IPR032821">
    <property type="entry name" value="PKS_assoc"/>
</dbReference>
<dbReference type="Pfam" id="PF23297">
    <property type="entry name" value="ACP_SdgA_C"/>
    <property type="match status" value="1"/>
</dbReference>
<keyword evidence="1" id="KW-0596">Phosphopantetheine</keyword>
<organism evidence="8 9">
    <name type="scientific">Corynebacterium mendelii</name>
    <dbReference type="NCBI Taxonomy" id="2765362"/>
    <lineage>
        <taxon>Bacteria</taxon>
        <taxon>Bacillati</taxon>
        <taxon>Actinomycetota</taxon>
        <taxon>Actinomycetes</taxon>
        <taxon>Mycobacteriales</taxon>
        <taxon>Corynebacteriaceae</taxon>
        <taxon>Corynebacterium</taxon>
    </lineage>
</organism>
<dbReference type="FunFam" id="3.40.47.10:FF:000019">
    <property type="entry name" value="Polyketide synthase type I"/>
    <property type="match status" value="1"/>
</dbReference>
<dbReference type="PROSITE" id="PS52004">
    <property type="entry name" value="KS3_2"/>
    <property type="match status" value="1"/>
</dbReference>
<feature type="compositionally biased region" description="Basic and acidic residues" evidence="5">
    <location>
        <begin position="88"/>
        <end position="100"/>
    </location>
</feature>
<evidence type="ECO:0000259" key="7">
    <source>
        <dbReference type="PROSITE" id="PS52004"/>
    </source>
</evidence>
<evidence type="ECO:0000256" key="4">
    <source>
        <dbReference type="ARBA" id="ARBA00023268"/>
    </source>
</evidence>
<dbReference type="GO" id="GO:0005737">
    <property type="term" value="C:cytoplasm"/>
    <property type="evidence" value="ECO:0007669"/>
    <property type="project" value="TreeGrafter"/>
</dbReference>
<accession>A0A939E2I7</accession>
<dbReference type="GO" id="GO:0071770">
    <property type="term" value="P:DIM/DIP cell wall layer assembly"/>
    <property type="evidence" value="ECO:0007669"/>
    <property type="project" value="TreeGrafter"/>
</dbReference>
<dbReference type="GO" id="GO:0005886">
    <property type="term" value="C:plasma membrane"/>
    <property type="evidence" value="ECO:0007669"/>
    <property type="project" value="TreeGrafter"/>
</dbReference>
<keyword evidence="8" id="KW-0378">Hydrolase</keyword>
<gene>
    <name evidence="8" type="ORF">JZY06_11620</name>
</gene>
<dbReference type="InterPro" id="IPR020802">
    <property type="entry name" value="TesA-like"/>
</dbReference>
<dbReference type="EMBL" id="JAFLEQ010000017">
    <property type="protein sequence ID" value="MBN9645254.1"/>
    <property type="molecule type" value="Genomic_DNA"/>
</dbReference>
<reference evidence="8" key="1">
    <citation type="submission" date="2021-03" db="EMBL/GenBank/DDBJ databases">
        <authorList>
            <person name="Sun Q."/>
        </authorList>
    </citation>
    <scope>NUCLEOTIDE SEQUENCE</scope>
    <source>
        <strain evidence="8">CCM 8862</strain>
    </source>
</reference>
<dbReference type="SMART" id="SM00827">
    <property type="entry name" value="PKS_AT"/>
    <property type="match status" value="1"/>
</dbReference>
<dbReference type="GO" id="GO:0006633">
    <property type="term" value="P:fatty acid biosynthetic process"/>
    <property type="evidence" value="ECO:0007669"/>
    <property type="project" value="InterPro"/>
</dbReference>
<dbReference type="InterPro" id="IPR001031">
    <property type="entry name" value="Thioesterase"/>
</dbReference>
<dbReference type="Gene3D" id="3.40.47.10">
    <property type="match status" value="1"/>
</dbReference>
<dbReference type="InterPro" id="IPR020806">
    <property type="entry name" value="PKS_PP-bd"/>
</dbReference>
<dbReference type="Pfam" id="PF00698">
    <property type="entry name" value="Acyl_transf_1"/>
    <property type="match status" value="1"/>
</dbReference>
<evidence type="ECO:0000259" key="6">
    <source>
        <dbReference type="PROSITE" id="PS50075"/>
    </source>
</evidence>
<dbReference type="GO" id="GO:0004315">
    <property type="term" value="F:3-oxoacyl-[acyl-carrier-protein] synthase activity"/>
    <property type="evidence" value="ECO:0007669"/>
    <property type="project" value="InterPro"/>
</dbReference>
<dbReference type="InterPro" id="IPR016036">
    <property type="entry name" value="Malonyl_transacylase_ACP-bd"/>
</dbReference>
<dbReference type="SUPFAM" id="SSF53901">
    <property type="entry name" value="Thiolase-like"/>
    <property type="match status" value="1"/>
</dbReference>
<dbReference type="SUPFAM" id="SSF53474">
    <property type="entry name" value="alpha/beta-Hydrolases"/>
    <property type="match status" value="1"/>
</dbReference>
<evidence type="ECO:0000256" key="2">
    <source>
        <dbReference type="ARBA" id="ARBA00022553"/>
    </source>
</evidence>
<feature type="region of interest" description="Disordered" evidence="5">
    <location>
        <begin position="1116"/>
        <end position="1142"/>
    </location>
</feature>
<dbReference type="RefSeq" id="WP_207279717.1">
    <property type="nucleotide sequence ID" value="NZ_JAFLEQ010000017.1"/>
</dbReference>
<feature type="compositionally biased region" description="Low complexity" evidence="5">
    <location>
        <begin position="1230"/>
        <end position="1243"/>
    </location>
</feature>
<dbReference type="Gene3D" id="1.10.1200.10">
    <property type="entry name" value="ACP-like"/>
    <property type="match status" value="2"/>
</dbReference>
<dbReference type="Pfam" id="PF00109">
    <property type="entry name" value="ketoacyl-synt"/>
    <property type="match status" value="1"/>
</dbReference>
<dbReference type="Gene3D" id="3.40.50.1820">
    <property type="entry name" value="alpha/beta hydrolase"/>
    <property type="match status" value="1"/>
</dbReference>
<dbReference type="InterPro" id="IPR016039">
    <property type="entry name" value="Thiolase-like"/>
</dbReference>
<dbReference type="Pfam" id="PF00975">
    <property type="entry name" value="Thioesterase"/>
    <property type="match status" value="1"/>
</dbReference>
<dbReference type="InterPro" id="IPR053778">
    <property type="entry name" value="Pks13"/>
</dbReference>
<evidence type="ECO:0000313" key="8">
    <source>
        <dbReference type="EMBL" id="MBN9645254.1"/>
    </source>
</evidence>
<dbReference type="PANTHER" id="PTHR43775">
    <property type="entry name" value="FATTY ACID SYNTHASE"/>
    <property type="match status" value="1"/>
</dbReference>
<dbReference type="SUPFAM" id="SSF55048">
    <property type="entry name" value="Probable ACP-binding domain of malonyl-CoA ACP transacylase"/>
    <property type="match status" value="1"/>
</dbReference>
<keyword evidence="3" id="KW-0808">Transferase</keyword>
<dbReference type="Pfam" id="PF00550">
    <property type="entry name" value="PP-binding"/>
    <property type="match status" value="1"/>
</dbReference>
<evidence type="ECO:0000313" key="9">
    <source>
        <dbReference type="Proteomes" id="UP000664332"/>
    </source>
</evidence>
<comment type="caution">
    <text evidence="8">The sequence shown here is derived from an EMBL/GenBank/DDBJ whole genome shotgun (WGS) entry which is preliminary data.</text>
</comment>
<dbReference type="GO" id="GO:0031177">
    <property type="term" value="F:phosphopantetheine binding"/>
    <property type="evidence" value="ECO:0007669"/>
    <property type="project" value="InterPro"/>
</dbReference>
<dbReference type="InterPro" id="IPR029058">
    <property type="entry name" value="AB_hydrolase_fold"/>
</dbReference>
<dbReference type="GO" id="GO:0004312">
    <property type="term" value="F:fatty acid synthase activity"/>
    <property type="evidence" value="ECO:0007669"/>
    <property type="project" value="TreeGrafter"/>
</dbReference>
<proteinExistence type="predicted"/>
<dbReference type="Pfam" id="PF02801">
    <property type="entry name" value="Ketoacyl-synt_C"/>
    <property type="match status" value="1"/>
</dbReference>
<dbReference type="InterPro" id="IPR050091">
    <property type="entry name" value="PKS_NRPS_Biosynth_Enz"/>
</dbReference>
<feature type="domain" description="Ketosynthase family 3 (KS3)" evidence="7">
    <location>
        <begin position="114"/>
        <end position="537"/>
    </location>
</feature>
<dbReference type="SMART" id="SM01294">
    <property type="entry name" value="PKS_PP_betabranch"/>
    <property type="match status" value="1"/>
</dbReference>
<dbReference type="Proteomes" id="UP000664332">
    <property type="component" value="Unassembled WGS sequence"/>
</dbReference>
<dbReference type="InterPro" id="IPR014030">
    <property type="entry name" value="Ketoacyl_synth_N"/>
</dbReference>
<dbReference type="SUPFAM" id="SSF47336">
    <property type="entry name" value="ACP-like"/>
    <property type="match status" value="2"/>
</dbReference>
<evidence type="ECO:0000256" key="1">
    <source>
        <dbReference type="ARBA" id="ARBA00022450"/>
    </source>
</evidence>
<protein>
    <submittedName>
        <fullName evidence="8">Alpha/beta fold hydrolase</fullName>
    </submittedName>
</protein>
<dbReference type="InterPro" id="IPR014043">
    <property type="entry name" value="Acyl_transferase_dom"/>
</dbReference>
<dbReference type="SUPFAM" id="SSF52151">
    <property type="entry name" value="FabD/lysophospholipase-like"/>
    <property type="match status" value="1"/>
</dbReference>
<dbReference type="SMART" id="SM00823">
    <property type="entry name" value="PKS_PP"/>
    <property type="match status" value="2"/>
</dbReference>
<keyword evidence="4" id="KW-0511">Multifunctional enzyme</keyword>
<dbReference type="PANTHER" id="PTHR43775:SF37">
    <property type="entry name" value="SI:DKEY-61P9.11"/>
    <property type="match status" value="1"/>
</dbReference>
<dbReference type="InterPro" id="IPR016035">
    <property type="entry name" value="Acyl_Trfase/lysoPLipase"/>
</dbReference>
<feature type="domain" description="Carrier" evidence="6">
    <location>
        <begin position="1144"/>
        <end position="1218"/>
    </location>
</feature>
<dbReference type="PROSITE" id="PS00606">
    <property type="entry name" value="KS3_1"/>
    <property type="match status" value="1"/>
</dbReference>
<feature type="domain" description="Carrier" evidence="6">
    <location>
        <begin position="10"/>
        <end position="87"/>
    </location>
</feature>
<dbReference type="InterPro" id="IPR036736">
    <property type="entry name" value="ACP-like_sf"/>
</dbReference>
<dbReference type="InterPro" id="IPR014031">
    <property type="entry name" value="Ketoacyl_synth_C"/>
</dbReference>
<dbReference type="InterPro" id="IPR009081">
    <property type="entry name" value="PP-bd_ACP"/>
</dbReference>
<feature type="region of interest" description="Disordered" evidence="5">
    <location>
        <begin position="1225"/>
        <end position="1261"/>
    </location>
</feature>
<keyword evidence="9" id="KW-1185">Reference proteome</keyword>
<dbReference type="SMART" id="SM00825">
    <property type="entry name" value="PKS_KS"/>
    <property type="match status" value="1"/>
</dbReference>
<name>A0A939E2I7_9CORY</name>
<dbReference type="SMART" id="SM00824">
    <property type="entry name" value="PKS_TE"/>
    <property type="match status" value="1"/>
</dbReference>
<dbReference type="InterPro" id="IPR001227">
    <property type="entry name" value="Ac_transferase_dom_sf"/>
</dbReference>
<dbReference type="CDD" id="cd00833">
    <property type="entry name" value="PKS"/>
    <property type="match status" value="1"/>
</dbReference>